<protein>
    <recommendedName>
        <fullName evidence="6">Reticulon-like protein</fullName>
    </recommendedName>
</protein>
<dbReference type="GO" id="GO:0030424">
    <property type="term" value="C:axon"/>
    <property type="evidence" value="ECO:0007669"/>
    <property type="project" value="TreeGrafter"/>
</dbReference>
<evidence type="ECO:0000256" key="1">
    <source>
        <dbReference type="ARBA" id="ARBA00004477"/>
    </source>
</evidence>
<evidence type="ECO:0000256" key="7">
    <source>
        <dbReference type="SAM" id="MobiDB-lite"/>
    </source>
</evidence>
<evidence type="ECO:0000313" key="10">
    <source>
        <dbReference type="EMBL" id="JAG57182.1"/>
    </source>
</evidence>
<dbReference type="Pfam" id="PF02453">
    <property type="entry name" value="Reticulon"/>
    <property type="match status" value="1"/>
</dbReference>
<feature type="transmembrane region" description="Helical" evidence="6">
    <location>
        <begin position="332"/>
        <end position="356"/>
    </location>
</feature>
<gene>
    <name evidence="9" type="primary">rtn3-b_1</name>
    <name evidence="9" type="ORF">CM83_39491</name>
</gene>
<evidence type="ECO:0000259" key="8">
    <source>
        <dbReference type="PROSITE" id="PS50845"/>
    </source>
</evidence>
<dbReference type="EMBL" id="GBRD01008639">
    <property type="protein sequence ID" value="JAG57182.1"/>
    <property type="molecule type" value="Transcribed_RNA"/>
</dbReference>
<dbReference type="PANTHER" id="PTHR45799:SF2">
    <property type="entry name" value="RETICULON-LIKE PROTEIN"/>
    <property type="match status" value="1"/>
</dbReference>
<sequence>METSGGISKDFPGDLGAGKGVSSTDPLSGLLSGSVKSDKGDKELGITETDLLGYDPAAPSLGLSETASKETNRFLDELMSDAMNIVPNLAATKDENEGKSTDSKKLIDDFDFGFEKPLPPEPLGATSDFLKSETGMLHDNDLMKAAPTAPKDDFLSTPEPPAEKSRTPSPAPREETPSPVPPPVPKHQPVRDESPEPYEPTQTPEPEFKPVEEAPREPTPPPVRPREPSPPPVRPREPTPPPREPTPPPPVRPREPTPPPQKPVEPPPPTPKPVKKISTEDIGAKDIRSKLNAWFNPARLHPTVESLLYWRDPKKSGAVFGVTMLTLLSLTAFSLISVVAYLCLFTLGGTICFRIYKSIMQAVQKTSDGHPFKDLLELDISIPEDKVNEISKYVVAYVNSSLATLRSLVLVEDLIDSIKFLVLSWVLTYIGACFNGLTLIILGVILLFSLPTVYEKNKAQIDVYVKIAMDKLSIITNKMRAAVPEGKKEEKKDQ</sequence>
<name>A0A0A9VV88_LYGHE</name>
<dbReference type="AlphaFoldDB" id="A0A0A9VV88"/>
<feature type="transmembrane region" description="Helical" evidence="6">
    <location>
        <begin position="393"/>
        <end position="411"/>
    </location>
</feature>
<dbReference type="EMBL" id="GBHO01044010">
    <property type="protein sequence ID" value="JAF99593.1"/>
    <property type="molecule type" value="Transcribed_RNA"/>
</dbReference>
<dbReference type="Gene3D" id="1.20.5.2480">
    <property type="match status" value="1"/>
</dbReference>
<feature type="region of interest" description="Disordered" evidence="7">
    <location>
        <begin position="1"/>
        <end position="68"/>
    </location>
</feature>
<feature type="transmembrane region" description="Helical" evidence="6">
    <location>
        <begin position="423"/>
        <end position="448"/>
    </location>
</feature>
<feature type="compositionally biased region" description="Basic and acidic residues" evidence="7">
    <location>
        <begin position="36"/>
        <end position="45"/>
    </location>
</feature>
<reference evidence="10" key="3">
    <citation type="submission" date="2014-09" db="EMBL/GenBank/DDBJ databases">
        <authorList>
            <person name="Magalhaes I.L.F."/>
            <person name="Oliveira U."/>
            <person name="Santos F.R."/>
            <person name="Vidigal T.H.D.A."/>
            <person name="Brescovit A.D."/>
            <person name="Santos A.J."/>
        </authorList>
    </citation>
    <scope>NUCLEOTIDE SEQUENCE</scope>
</reference>
<organism evidence="9">
    <name type="scientific">Lygus hesperus</name>
    <name type="common">Western plant bug</name>
    <dbReference type="NCBI Taxonomy" id="30085"/>
    <lineage>
        <taxon>Eukaryota</taxon>
        <taxon>Metazoa</taxon>
        <taxon>Ecdysozoa</taxon>
        <taxon>Arthropoda</taxon>
        <taxon>Hexapoda</taxon>
        <taxon>Insecta</taxon>
        <taxon>Pterygota</taxon>
        <taxon>Neoptera</taxon>
        <taxon>Paraneoptera</taxon>
        <taxon>Hemiptera</taxon>
        <taxon>Heteroptera</taxon>
        <taxon>Panheteroptera</taxon>
        <taxon>Cimicomorpha</taxon>
        <taxon>Miridae</taxon>
        <taxon>Mirini</taxon>
        <taxon>Lygus</taxon>
    </lineage>
</organism>
<dbReference type="InterPro" id="IPR046964">
    <property type="entry name" value="RTN1-4"/>
</dbReference>
<dbReference type="PROSITE" id="PS50845">
    <property type="entry name" value="RETICULON"/>
    <property type="match status" value="1"/>
</dbReference>
<keyword evidence="3 6" id="KW-0256">Endoplasmic reticulum</keyword>
<comment type="subcellular location">
    <subcellularLocation>
        <location evidence="1 6">Endoplasmic reticulum membrane</location>
        <topology evidence="1 6">Multi-pass membrane protein</topology>
    </subcellularLocation>
</comment>
<dbReference type="GO" id="GO:0005789">
    <property type="term" value="C:endoplasmic reticulum membrane"/>
    <property type="evidence" value="ECO:0007669"/>
    <property type="project" value="UniProtKB-SubCell"/>
</dbReference>
<keyword evidence="2 6" id="KW-0812">Transmembrane</keyword>
<dbReference type="PANTHER" id="PTHR45799">
    <property type="entry name" value="RETICULON-LIKE PROTEIN"/>
    <property type="match status" value="1"/>
</dbReference>
<evidence type="ECO:0000313" key="9">
    <source>
        <dbReference type="EMBL" id="JAF99593.1"/>
    </source>
</evidence>
<proteinExistence type="predicted"/>
<evidence type="ECO:0000256" key="5">
    <source>
        <dbReference type="ARBA" id="ARBA00023136"/>
    </source>
</evidence>
<reference evidence="9" key="1">
    <citation type="journal article" date="2014" name="PLoS ONE">
        <title>Transcriptome-Based Identification of ABC Transporters in the Western Tarnished Plant Bug Lygus hesperus.</title>
        <authorList>
            <person name="Hull J.J."/>
            <person name="Chaney K."/>
            <person name="Geib S.M."/>
            <person name="Fabrick J.A."/>
            <person name="Brent C.S."/>
            <person name="Walsh D."/>
            <person name="Lavine L.C."/>
        </authorList>
    </citation>
    <scope>NUCLEOTIDE SEQUENCE</scope>
</reference>
<reference evidence="9" key="2">
    <citation type="submission" date="2014-07" db="EMBL/GenBank/DDBJ databases">
        <authorList>
            <person name="Hull J."/>
        </authorList>
    </citation>
    <scope>NUCLEOTIDE SEQUENCE</scope>
</reference>
<dbReference type="InterPro" id="IPR003388">
    <property type="entry name" value="Reticulon"/>
</dbReference>
<evidence type="ECO:0000256" key="6">
    <source>
        <dbReference type="RuleBase" id="RU363132"/>
    </source>
</evidence>
<feature type="region of interest" description="Disordered" evidence="7">
    <location>
        <begin position="110"/>
        <end position="282"/>
    </location>
</feature>
<accession>A0A0A9VV88</accession>
<feature type="compositionally biased region" description="Basic and acidic residues" evidence="7">
    <location>
        <begin position="206"/>
        <end position="216"/>
    </location>
</feature>
<feature type="domain" description="Reticulon" evidence="8">
    <location>
        <begin position="304"/>
        <end position="494"/>
    </location>
</feature>
<evidence type="ECO:0000256" key="3">
    <source>
        <dbReference type="ARBA" id="ARBA00022824"/>
    </source>
</evidence>
<feature type="compositionally biased region" description="Pro residues" evidence="7">
    <location>
        <begin position="217"/>
        <end position="272"/>
    </location>
</feature>
<feature type="compositionally biased region" description="Basic and acidic residues" evidence="7">
    <location>
        <begin position="161"/>
        <end position="176"/>
    </location>
</feature>
<evidence type="ECO:0000256" key="2">
    <source>
        <dbReference type="ARBA" id="ARBA00022692"/>
    </source>
</evidence>
<evidence type="ECO:0000256" key="4">
    <source>
        <dbReference type="ARBA" id="ARBA00022989"/>
    </source>
</evidence>
<keyword evidence="4 6" id="KW-1133">Transmembrane helix</keyword>
<keyword evidence="5 6" id="KW-0472">Membrane</keyword>
<dbReference type="PRINTS" id="PR01217">
    <property type="entry name" value="PRICHEXTENSN"/>
</dbReference>